<reference evidence="2 3" key="1">
    <citation type="submission" date="2018-06" db="EMBL/GenBank/DDBJ databases">
        <title>Echinicola strongylocentroti sp. nov., isolated from a sea urchin Strongylocentrotus intermedius.</title>
        <authorList>
            <person name="Bae S.S."/>
        </authorList>
    </citation>
    <scope>NUCLEOTIDE SEQUENCE [LARGE SCALE GENOMIC DNA]</scope>
    <source>
        <strain evidence="2 3">MEBiC08714</strain>
    </source>
</reference>
<dbReference type="Gene3D" id="3.20.20.80">
    <property type="entry name" value="Glycosidases"/>
    <property type="match status" value="1"/>
</dbReference>
<gene>
    <name evidence="2" type="ORF">DN752_22505</name>
</gene>
<evidence type="ECO:0000256" key="1">
    <source>
        <dbReference type="SAM" id="SignalP"/>
    </source>
</evidence>
<proteinExistence type="predicted"/>
<name>A0A2Z4INK1_9BACT</name>
<accession>A0A2Z4INK1</accession>
<organism evidence="2 3">
    <name type="scientific">Echinicola strongylocentroti</name>
    <dbReference type="NCBI Taxonomy" id="1795355"/>
    <lineage>
        <taxon>Bacteria</taxon>
        <taxon>Pseudomonadati</taxon>
        <taxon>Bacteroidota</taxon>
        <taxon>Cytophagia</taxon>
        <taxon>Cytophagales</taxon>
        <taxon>Cyclobacteriaceae</taxon>
        <taxon>Echinicola</taxon>
    </lineage>
</organism>
<dbReference type="OrthoDB" id="951108at2"/>
<feature type="signal peptide" evidence="1">
    <location>
        <begin position="1"/>
        <end position="26"/>
    </location>
</feature>
<dbReference type="Proteomes" id="UP000248688">
    <property type="component" value="Chromosome"/>
</dbReference>
<feature type="chain" id="PRO_5016354887" evidence="1">
    <location>
        <begin position="27"/>
        <end position="484"/>
    </location>
</feature>
<dbReference type="InterPro" id="IPR013780">
    <property type="entry name" value="Glyco_hydro_b"/>
</dbReference>
<evidence type="ECO:0000313" key="3">
    <source>
        <dbReference type="Proteomes" id="UP000248688"/>
    </source>
</evidence>
<evidence type="ECO:0000313" key="2">
    <source>
        <dbReference type="EMBL" id="AWW32691.1"/>
    </source>
</evidence>
<dbReference type="KEGG" id="est:DN752_22505"/>
<keyword evidence="3" id="KW-1185">Reference proteome</keyword>
<sequence>MTLTSIKMKYCLNLFAIIGMMGLCLGCIDTDQSTDTDDLYIASSIPPDDHPRIIVDSTQKQQVLYMGGDMERSSDHLLRATNPDEILKWTIEDIDFNIFRVRYDKHQELIEGQKNFGFYDNQIQVMKKIREINPQIKFLATMRSDYNGFKTHNHNNLPTFIYNYSCIRENGNRCLESEGDRSFDADKYGVFLADYVEHMYQNDVEIDFIATSKEYQAVVYAHRSHFAYIKMKSELEARSVPVPKLIGPATWGIQAGINFVNGTINNGYANEYEAFSTHDLGHTPHLWGNFVQASNQVNKAAIDDESQYGTGGRTHGEEPEHLGSILYNYGKKTEMYAQGLSGEIFFEVWSRGVGSESRSIYFKNNEAGKRMRSYYVMKDFANSSANNYYCPSIVENAEGLQTMVFRKGNLVHVWIVNNGEELAEELKLYVPGFLINGDVAHKYWQDPTKVLSVDQTTKSNTKKFFKLDVPPASIHYLSIPISKK</sequence>
<dbReference type="EMBL" id="CP030041">
    <property type="protein sequence ID" value="AWW32691.1"/>
    <property type="molecule type" value="Genomic_DNA"/>
</dbReference>
<keyword evidence="1" id="KW-0732">Signal</keyword>
<protein>
    <submittedName>
        <fullName evidence="2">Uncharacterized protein</fullName>
    </submittedName>
</protein>
<dbReference type="AlphaFoldDB" id="A0A2Z4INK1"/>
<dbReference type="Gene3D" id="2.60.40.1180">
    <property type="entry name" value="Golgi alpha-mannosidase II"/>
    <property type="match status" value="1"/>
</dbReference>